<reference evidence="2" key="1">
    <citation type="submission" date="2020-10" db="EMBL/GenBank/DDBJ databases">
        <title>Genome sequence of the unusual species of purple photosynthetic bacteria, Phaeovibrio sulfidiphilus DSM 23193, type strain.</title>
        <authorList>
            <person name="Kyndt J.A."/>
            <person name="Meyer T.E."/>
        </authorList>
    </citation>
    <scope>NUCLEOTIDE SEQUENCE</scope>
    <source>
        <strain evidence="2">DSM 23193</strain>
    </source>
</reference>
<sequence length="299" mass="32899">MKDAATPRPSLNRAEREAERLPPLLVAAERIAASVTLGFHGRRMAGPGEDFWQFRPYQAGDPTRRIDWRRSARADQIYLREQERDSAQSLWFGCDQSASMDYRSARTLPHKRTRALELCLALASMAVRAGERIAIAGRDSRAAHGRGALVGMARVLGSDPPPSLEKALGAPVPAHSLVVFFGDFLDPLDQVRSAIRRLADAGVKGHLVQVLDPAELALPFSGRIRFEGPEGEAPVLIDHVEALRDRYLHRIEAHLDALDTIVRRHGWGCHRHCTDQPAQLALRDLYLALGTGPARASGG</sequence>
<comment type="caution">
    <text evidence="2">The sequence shown here is derived from an EMBL/GenBank/DDBJ whole genome shotgun (WGS) entry which is preliminary data.</text>
</comment>
<dbReference type="Pfam" id="PF01882">
    <property type="entry name" value="DUF58"/>
    <property type="match status" value="1"/>
</dbReference>
<evidence type="ECO:0000313" key="3">
    <source>
        <dbReference type="Proteomes" id="UP000631034"/>
    </source>
</evidence>
<proteinExistence type="predicted"/>
<feature type="domain" description="DUF58" evidence="1">
    <location>
        <begin position="54"/>
        <end position="254"/>
    </location>
</feature>
<protein>
    <submittedName>
        <fullName evidence="2">DUF58 domain-containing protein</fullName>
    </submittedName>
</protein>
<accession>A0A8J6YWR6</accession>
<dbReference type="InterPro" id="IPR002881">
    <property type="entry name" value="DUF58"/>
</dbReference>
<dbReference type="AlphaFoldDB" id="A0A8J6YWR6"/>
<name>A0A8J6YWR6_9PROT</name>
<dbReference type="RefSeq" id="WP_192532982.1">
    <property type="nucleotide sequence ID" value="NZ_JACZHT010000001.1"/>
</dbReference>
<gene>
    <name evidence="2" type="ORF">IHV25_00285</name>
</gene>
<evidence type="ECO:0000259" key="1">
    <source>
        <dbReference type="Pfam" id="PF01882"/>
    </source>
</evidence>
<dbReference type="EMBL" id="JACZHT010000001">
    <property type="protein sequence ID" value="MBE1236098.1"/>
    <property type="molecule type" value="Genomic_DNA"/>
</dbReference>
<keyword evidence="3" id="KW-1185">Reference proteome</keyword>
<organism evidence="2 3">
    <name type="scientific">Phaeovibrio sulfidiphilus</name>
    <dbReference type="NCBI Taxonomy" id="1220600"/>
    <lineage>
        <taxon>Bacteria</taxon>
        <taxon>Pseudomonadati</taxon>
        <taxon>Pseudomonadota</taxon>
        <taxon>Alphaproteobacteria</taxon>
        <taxon>Rhodospirillales</taxon>
        <taxon>Rhodospirillaceae</taxon>
        <taxon>Phaeovibrio</taxon>
    </lineage>
</organism>
<dbReference type="Proteomes" id="UP000631034">
    <property type="component" value="Unassembled WGS sequence"/>
</dbReference>
<evidence type="ECO:0000313" key="2">
    <source>
        <dbReference type="EMBL" id="MBE1236098.1"/>
    </source>
</evidence>
<dbReference type="PANTHER" id="PTHR33608">
    <property type="entry name" value="BLL2464 PROTEIN"/>
    <property type="match status" value="1"/>
</dbReference>
<dbReference type="PANTHER" id="PTHR33608:SF6">
    <property type="entry name" value="BLL2464 PROTEIN"/>
    <property type="match status" value="1"/>
</dbReference>